<dbReference type="Gene3D" id="3.40.50.261">
    <property type="entry name" value="Succinyl-CoA synthetase domains"/>
    <property type="match status" value="2"/>
</dbReference>
<dbReference type="SMART" id="SM00881">
    <property type="entry name" value="CoA_binding"/>
    <property type="match status" value="1"/>
</dbReference>
<evidence type="ECO:0000313" key="6">
    <source>
        <dbReference type="Proteomes" id="UP000481252"/>
    </source>
</evidence>
<keyword evidence="2" id="KW-0067">ATP-binding</keyword>
<dbReference type="Pfam" id="PF13607">
    <property type="entry name" value="Succ_CoA_lig"/>
    <property type="match status" value="1"/>
</dbReference>
<sequence length="775" mass="81088">MLRLERLLRPKSIAVIGGGAFAPNVVRQSLKMGFAGDVWPVHPKRDEVAGVKAYRSVSDLPGAPDAVFIGVNRFATIDIVRELAQLGAGGAICFAAGFLEAGADDEDGERLQAELIEAAGTMPVIGPNCYGLINYADGALLWPDQHGGQRLEPGTRGAAIITQSSNIACNLTMQQRGLPIAFLMTAGNQAQTGLSEMALGLIEDERVSCLGLHIEGFDKVDGFERLAARARELKKPIVAMKVGRSEQARAATISHTASLAGSDAASDAFLKRLGIARVNSIPSFLETLKLLHAFGPLAGGTLSSMSCSGGEASVMADSAEGRKVRFPALGEEHWARVKSTLGSFVAVANPLDYHTFIWNDEPAMTATFTAMVSGGFDLNMLVLDFPRNDRCSDADWWPTVRAFEAALKSNNARGAVVASMLENLTEAHAAELFRRGIVPLQGIVEAMDAAEAAAFIGEAWRRPSPLEGEVSAKRTEGVASEGTATRSRASSATPPGGARPSAMAPGVPHPLKGEGNTPDEAEAKALLRKAGLAVPQGARAGSVAEAVEAAEKLGFPVALKALGVAHKSELGAVRLNLKSADDVRSAGEALLPLGTGLYVERMVEGGVAELIVGVTRDELFGPVMTVGTGGVLVELLKDSATLLLPASRAEIETALRGLRMFPLLDGYRDRPRSDISAAIDAILAIADFVLEEADAIEELDINPLIVCGEGKGAWIADVLLVTSSPLKGEVAAQWAEGVTSEDTATPSRTAAATSPERTLSSHPPLKGEGAVSAGE</sequence>
<accession>A0A7C9V971</accession>
<dbReference type="AlphaFoldDB" id="A0A7C9V971"/>
<feature type="region of interest" description="Disordered" evidence="3">
    <location>
        <begin position="736"/>
        <end position="775"/>
    </location>
</feature>
<dbReference type="GO" id="GO:0005524">
    <property type="term" value="F:ATP binding"/>
    <property type="evidence" value="ECO:0007669"/>
    <property type="project" value="UniProtKB-UniRule"/>
</dbReference>
<dbReference type="Proteomes" id="UP000481252">
    <property type="component" value="Unassembled WGS sequence"/>
</dbReference>
<reference evidence="5 6" key="1">
    <citation type="submission" date="2020-02" db="EMBL/GenBank/DDBJ databases">
        <title>Genome sequence of the type strain CGMCC 1.15528 of Mesorhizobium zhangyense.</title>
        <authorList>
            <person name="Gao J."/>
            <person name="Sun J."/>
        </authorList>
    </citation>
    <scope>NUCLEOTIDE SEQUENCE [LARGE SCALE GENOMIC DNA]</scope>
    <source>
        <strain evidence="5 6">CGMCC 1.15528</strain>
    </source>
</reference>
<dbReference type="InterPro" id="IPR036291">
    <property type="entry name" value="NAD(P)-bd_dom_sf"/>
</dbReference>
<dbReference type="PANTHER" id="PTHR42793:SF4">
    <property type="entry name" value="BLL6376 PROTEIN"/>
    <property type="match status" value="1"/>
</dbReference>
<comment type="caution">
    <text evidence="5">The sequence shown here is derived from an EMBL/GenBank/DDBJ whole genome shotgun (WGS) entry which is preliminary data.</text>
</comment>
<dbReference type="InterPro" id="IPR013815">
    <property type="entry name" value="ATP_grasp_subdomain_1"/>
</dbReference>
<evidence type="ECO:0000256" key="3">
    <source>
        <dbReference type="SAM" id="MobiDB-lite"/>
    </source>
</evidence>
<dbReference type="SUPFAM" id="SSF52210">
    <property type="entry name" value="Succinyl-CoA synthetase domains"/>
    <property type="match status" value="2"/>
</dbReference>
<dbReference type="EMBL" id="JAAKZG010000012">
    <property type="protein sequence ID" value="NGN43965.1"/>
    <property type="molecule type" value="Genomic_DNA"/>
</dbReference>
<feature type="region of interest" description="Disordered" evidence="3">
    <location>
        <begin position="466"/>
        <end position="518"/>
    </location>
</feature>
<dbReference type="PANTHER" id="PTHR42793">
    <property type="entry name" value="COA BINDING DOMAIN CONTAINING PROTEIN"/>
    <property type="match status" value="1"/>
</dbReference>
<dbReference type="Pfam" id="PF13549">
    <property type="entry name" value="ATP-grasp_5"/>
    <property type="match status" value="1"/>
</dbReference>
<evidence type="ECO:0000256" key="2">
    <source>
        <dbReference type="PROSITE-ProRule" id="PRU00409"/>
    </source>
</evidence>
<dbReference type="Gene3D" id="3.30.1490.20">
    <property type="entry name" value="ATP-grasp fold, A domain"/>
    <property type="match status" value="1"/>
</dbReference>
<dbReference type="InterPro" id="IPR011761">
    <property type="entry name" value="ATP-grasp"/>
</dbReference>
<evidence type="ECO:0000256" key="1">
    <source>
        <dbReference type="ARBA" id="ARBA00022532"/>
    </source>
</evidence>
<dbReference type="InterPro" id="IPR003781">
    <property type="entry name" value="CoA-bd"/>
</dbReference>
<gene>
    <name evidence="5" type="ORF">G6N74_23140</name>
</gene>
<keyword evidence="6" id="KW-1185">Reference proteome</keyword>
<dbReference type="GO" id="GO:0016874">
    <property type="term" value="F:ligase activity"/>
    <property type="evidence" value="ECO:0007669"/>
    <property type="project" value="UniProtKB-KW"/>
</dbReference>
<dbReference type="SUPFAM" id="SSF51735">
    <property type="entry name" value="NAD(P)-binding Rossmann-fold domains"/>
    <property type="match status" value="1"/>
</dbReference>
<dbReference type="InterPro" id="IPR032875">
    <property type="entry name" value="Succ_CoA_lig_flav_dom"/>
</dbReference>
<dbReference type="PROSITE" id="PS50975">
    <property type="entry name" value="ATP_GRASP"/>
    <property type="match status" value="1"/>
</dbReference>
<dbReference type="RefSeq" id="WP_165120369.1">
    <property type="nucleotide sequence ID" value="NZ_JAAKZG010000012.1"/>
</dbReference>
<protein>
    <submittedName>
        <fullName evidence="5">Acetate--CoA ligase family protein</fullName>
    </submittedName>
</protein>
<dbReference type="Pfam" id="PF13380">
    <property type="entry name" value="CoA_binding_2"/>
    <property type="match status" value="1"/>
</dbReference>
<feature type="compositionally biased region" description="Low complexity" evidence="3">
    <location>
        <begin position="743"/>
        <end position="755"/>
    </location>
</feature>
<feature type="domain" description="ATP-grasp" evidence="4">
    <location>
        <begin position="524"/>
        <end position="724"/>
    </location>
</feature>
<evidence type="ECO:0000313" key="5">
    <source>
        <dbReference type="EMBL" id="NGN43965.1"/>
    </source>
</evidence>
<dbReference type="SUPFAM" id="SSF56059">
    <property type="entry name" value="Glutathione synthetase ATP-binding domain-like"/>
    <property type="match status" value="1"/>
</dbReference>
<evidence type="ECO:0000259" key="4">
    <source>
        <dbReference type="PROSITE" id="PS50975"/>
    </source>
</evidence>
<dbReference type="GO" id="GO:0006099">
    <property type="term" value="P:tricarboxylic acid cycle"/>
    <property type="evidence" value="ECO:0007669"/>
    <property type="project" value="UniProtKB-KW"/>
</dbReference>
<dbReference type="InterPro" id="IPR016102">
    <property type="entry name" value="Succinyl-CoA_synth-like"/>
</dbReference>
<feature type="compositionally biased region" description="Polar residues" evidence="3">
    <location>
        <begin position="482"/>
        <end position="493"/>
    </location>
</feature>
<organism evidence="5 6">
    <name type="scientific">Mesorhizobium zhangyense</name>
    <dbReference type="NCBI Taxonomy" id="1776730"/>
    <lineage>
        <taxon>Bacteria</taxon>
        <taxon>Pseudomonadati</taxon>
        <taxon>Pseudomonadota</taxon>
        <taxon>Alphaproteobacteria</taxon>
        <taxon>Hyphomicrobiales</taxon>
        <taxon>Phyllobacteriaceae</taxon>
        <taxon>Mesorhizobium</taxon>
    </lineage>
</organism>
<keyword evidence="5" id="KW-0436">Ligase</keyword>
<name>A0A7C9V971_9HYPH</name>
<keyword evidence="1" id="KW-0816">Tricarboxylic acid cycle</keyword>
<dbReference type="Gene3D" id="3.30.470.20">
    <property type="entry name" value="ATP-grasp fold, B domain"/>
    <property type="match status" value="1"/>
</dbReference>
<proteinExistence type="predicted"/>
<dbReference type="GO" id="GO:0046872">
    <property type="term" value="F:metal ion binding"/>
    <property type="evidence" value="ECO:0007669"/>
    <property type="project" value="InterPro"/>
</dbReference>
<dbReference type="Gene3D" id="3.40.50.720">
    <property type="entry name" value="NAD(P)-binding Rossmann-like Domain"/>
    <property type="match status" value="1"/>
</dbReference>
<keyword evidence="2" id="KW-0547">Nucleotide-binding</keyword>